<sequence>VRRDGDDRRHGRQRQRRRDRPADRLRQGRGHGGLQPGRRAARLGPQLDDRQVLGPGELRRDELRRLPRHRRAPPPAALAGAHLRHQPRRLRRGPRPRAARRRAELRPRRGALGRPGLRPGRVRLLRRALRRHARDAAAYRL</sequence>
<dbReference type="AlphaFoldDB" id="A0A6J4RK62"/>
<feature type="non-terminal residue" evidence="2">
    <location>
        <position position="1"/>
    </location>
</feature>
<reference evidence="2" key="1">
    <citation type="submission" date="2020-02" db="EMBL/GenBank/DDBJ databases">
        <authorList>
            <person name="Meier V. D."/>
        </authorList>
    </citation>
    <scope>NUCLEOTIDE SEQUENCE</scope>
    <source>
        <strain evidence="2">AVDCRST_MAG13</strain>
    </source>
</reference>
<evidence type="ECO:0000313" key="2">
    <source>
        <dbReference type="EMBL" id="CAA9474776.1"/>
    </source>
</evidence>
<organism evidence="2">
    <name type="scientific">uncultured Solirubrobacteraceae bacterium</name>
    <dbReference type="NCBI Taxonomy" id="1162706"/>
    <lineage>
        <taxon>Bacteria</taxon>
        <taxon>Bacillati</taxon>
        <taxon>Actinomycetota</taxon>
        <taxon>Thermoleophilia</taxon>
        <taxon>Solirubrobacterales</taxon>
        <taxon>Solirubrobacteraceae</taxon>
        <taxon>environmental samples</taxon>
    </lineage>
</organism>
<feature type="compositionally biased region" description="Basic and acidic residues" evidence="1">
    <location>
        <begin position="47"/>
        <end position="65"/>
    </location>
</feature>
<protein>
    <submittedName>
        <fullName evidence="2">Uncharacterized protein</fullName>
    </submittedName>
</protein>
<dbReference type="EMBL" id="CADCVO010000107">
    <property type="protein sequence ID" value="CAA9474776.1"/>
    <property type="molecule type" value="Genomic_DNA"/>
</dbReference>
<feature type="compositionally biased region" description="Basic residues" evidence="1">
    <location>
        <begin position="82"/>
        <end position="100"/>
    </location>
</feature>
<evidence type="ECO:0000256" key="1">
    <source>
        <dbReference type="SAM" id="MobiDB-lite"/>
    </source>
</evidence>
<feature type="non-terminal residue" evidence="2">
    <location>
        <position position="141"/>
    </location>
</feature>
<feature type="compositionally biased region" description="Basic residues" evidence="1">
    <location>
        <begin position="10"/>
        <end position="19"/>
    </location>
</feature>
<name>A0A6J4RK62_9ACTN</name>
<proteinExistence type="predicted"/>
<feature type="region of interest" description="Disordered" evidence="1">
    <location>
        <begin position="1"/>
        <end position="118"/>
    </location>
</feature>
<gene>
    <name evidence="2" type="ORF">AVDCRST_MAG13-734</name>
</gene>
<accession>A0A6J4RK62</accession>